<protein>
    <submittedName>
        <fullName evidence="13">Response regulator transcription factor</fullName>
    </submittedName>
</protein>
<feature type="domain" description="Response regulatory" evidence="11">
    <location>
        <begin position="3"/>
        <end position="117"/>
    </location>
</feature>
<dbReference type="Gene3D" id="6.10.250.690">
    <property type="match status" value="1"/>
</dbReference>
<dbReference type="FunFam" id="1.10.10.10:FF:000018">
    <property type="entry name" value="DNA-binding response regulator ResD"/>
    <property type="match status" value="1"/>
</dbReference>
<dbReference type="FunFam" id="3.40.50.2300:FF:000001">
    <property type="entry name" value="DNA-binding response regulator PhoB"/>
    <property type="match status" value="1"/>
</dbReference>
<accession>A0A940SUN2</accession>
<evidence type="ECO:0000259" key="11">
    <source>
        <dbReference type="PROSITE" id="PS50110"/>
    </source>
</evidence>
<name>A0A940SUN2_9ENTE</name>
<dbReference type="Gene3D" id="3.40.50.2300">
    <property type="match status" value="1"/>
</dbReference>
<feature type="domain" description="OmpR/PhoB-type" evidence="12">
    <location>
        <begin position="135"/>
        <end position="234"/>
    </location>
</feature>
<dbReference type="SUPFAM" id="SSF52172">
    <property type="entry name" value="CheY-like"/>
    <property type="match status" value="1"/>
</dbReference>
<dbReference type="PROSITE" id="PS50110">
    <property type="entry name" value="RESPONSE_REGULATORY"/>
    <property type="match status" value="1"/>
</dbReference>
<keyword evidence="8" id="KW-0961">Cell wall biogenesis/degradation</keyword>
<evidence type="ECO:0000256" key="10">
    <source>
        <dbReference type="PROSITE-ProRule" id="PRU01091"/>
    </source>
</evidence>
<dbReference type="RefSeq" id="WP_209533011.1">
    <property type="nucleotide sequence ID" value="NZ_JAEEGA010000029.1"/>
</dbReference>
<dbReference type="GO" id="GO:0000976">
    <property type="term" value="F:transcription cis-regulatory region binding"/>
    <property type="evidence" value="ECO:0007669"/>
    <property type="project" value="TreeGrafter"/>
</dbReference>
<comment type="caution">
    <text evidence="13">The sequence shown here is derived from an EMBL/GenBank/DDBJ whole genome shotgun (WGS) entry which is preliminary data.</text>
</comment>
<dbReference type="Pfam" id="PF00486">
    <property type="entry name" value="Trans_reg_C"/>
    <property type="match status" value="1"/>
</dbReference>
<dbReference type="SUPFAM" id="SSF46894">
    <property type="entry name" value="C-terminal effector domain of the bipartite response regulators"/>
    <property type="match status" value="1"/>
</dbReference>
<dbReference type="SMART" id="SM00448">
    <property type="entry name" value="REC"/>
    <property type="match status" value="1"/>
</dbReference>
<evidence type="ECO:0000313" key="13">
    <source>
        <dbReference type="EMBL" id="MBP1044502.1"/>
    </source>
</evidence>
<dbReference type="SMART" id="SM00862">
    <property type="entry name" value="Trans_reg_C"/>
    <property type="match status" value="1"/>
</dbReference>
<evidence type="ECO:0000256" key="6">
    <source>
        <dbReference type="ARBA" id="ARBA00023159"/>
    </source>
</evidence>
<proteinExistence type="predicted"/>
<evidence type="ECO:0000256" key="5">
    <source>
        <dbReference type="ARBA" id="ARBA00023125"/>
    </source>
</evidence>
<sequence length="239" mass="27653">MKKILVVDDEPSITTLLKYNLEKEGLEVEVAFDGQHAVEMATSQSFDFIVLDLMLPKLDGFEVTKKLRQQHIETPILMLTAKDEVVDKIIGLEIGADDYLTKPFSPRELLARMRAVYRRMTPVPSTPPEESELVNEKVEVGMLLAYPQQYTVSKAGTDLTLTKKEFELLVYFMERKNRVIDRDTLIQRVWQDELYNNSRTVDIHVSHLREKIEDDPKNPDYLITIRGFGYKFQEPTAND</sequence>
<evidence type="ECO:0000313" key="14">
    <source>
        <dbReference type="Proteomes" id="UP000674938"/>
    </source>
</evidence>
<evidence type="ECO:0000256" key="3">
    <source>
        <dbReference type="ARBA" id="ARBA00023012"/>
    </source>
</evidence>
<dbReference type="EMBL" id="JAEEGA010000029">
    <property type="protein sequence ID" value="MBP1044502.1"/>
    <property type="molecule type" value="Genomic_DNA"/>
</dbReference>
<keyword evidence="5 10" id="KW-0238">DNA-binding</keyword>
<dbReference type="GO" id="GO:0005829">
    <property type="term" value="C:cytosol"/>
    <property type="evidence" value="ECO:0007669"/>
    <property type="project" value="TreeGrafter"/>
</dbReference>
<dbReference type="InterPro" id="IPR036388">
    <property type="entry name" value="WH-like_DNA-bd_sf"/>
</dbReference>
<dbReference type="CDD" id="cd00383">
    <property type="entry name" value="trans_reg_C"/>
    <property type="match status" value="1"/>
</dbReference>
<dbReference type="Proteomes" id="UP000674938">
    <property type="component" value="Unassembled WGS sequence"/>
</dbReference>
<dbReference type="InterPro" id="IPR001789">
    <property type="entry name" value="Sig_transdc_resp-reg_receiver"/>
</dbReference>
<feature type="modified residue" description="4-aspartylphosphate" evidence="9">
    <location>
        <position position="52"/>
    </location>
</feature>
<keyword evidence="7" id="KW-0804">Transcription</keyword>
<dbReference type="PROSITE" id="PS51755">
    <property type="entry name" value="OMPR_PHOB"/>
    <property type="match status" value="1"/>
</dbReference>
<dbReference type="InterPro" id="IPR016032">
    <property type="entry name" value="Sig_transdc_resp-reg_C-effctor"/>
</dbReference>
<dbReference type="InterPro" id="IPR001867">
    <property type="entry name" value="OmpR/PhoB-type_DNA-bd"/>
</dbReference>
<gene>
    <name evidence="13" type="ORF">I6N95_26180</name>
</gene>
<dbReference type="GO" id="GO:0071555">
    <property type="term" value="P:cell wall organization"/>
    <property type="evidence" value="ECO:0007669"/>
    <property type="project" value="UniProtKB-KW"/>
</dbReference>
<keyword evidence="3" id="KW-0902">Two-component regulatory system</keyword>
<dbReference type="GO" id="GO:0006355">
    <property type="term" value="P:regulation of DNA-templated transcription"/>
    <property type="evidence" value="ECO:0007669"/>
    <property type="project" value="InterPro"/>
</dbReference>
<dbReference type="Gene3D" id="1.10.10.10">
    <property type="entry name" value="Winged helix-like DNA-binding domain superfamily/Winged helix DNA-binding domain"/>
    <property type="match status" value="1"/>
</dbReference>
<dbReference type="AlphaFoldDB" id="A0A940SUN2"/>
<evidence type="ECO:0000256" key="9">
    <source>
        <dbReference type="PROSITE-ProRule" id="PRU00169"/>
    </source>
</evidence>
<dbReference type="InterPro" id="IPR039420">
    <property type="entry name" value="WalR-like"/>
</dbReference>
<dbReference type="GO" id="GO:0000156">
    <property type="term" value="F:phosphorelay response regulator activity"/>
    <property type="evidence" value="ECO:0007669"/>
    <property type="project" value="TreeGrafter"/>
</dbReference>
<keyword evidence="6" id="KW-0010">Activator</keyword>
<evidence type="ECO:0000256" key="1">
    <source>
        <dbReference type="ARBA" id="ARBA00022491"/>
    </source>
</evidence>
<keyword evidence="14" id="KW-1185">Reference proteome</keyword>
<evidence type="ECO:0000256" key="4">
    <source>
        <dbReference type="ARBA" id="ARBA00023015"/>
    </source>
</evidence>
<dbReference type="GO" id="GO:0032993">
    <property type="term" value="C:protein-DNA complex"/>
    <property type="evidence" value="ECO:0007669"/>
    <property type="project" value="TreeGrafter"/>
</dbReference>
<feature type="DNA-binding region" description="OmpR/PhoB-type" evidence="10">
    <location>
        <begin position="135"/>
        <end position="234"/>
    </location>
</feature>
<keyword evidence="1" id="KW-0678">Repressor</keyword>
<keyword evidence="2 9" id="KW-0597">Phosphoprotein</keyword>
<dbReference type="PANTHER" id="PTHR48111">
    <property type="entry name" value="REGULATOR OF RPOS"/>
    <property type="match status" value="1"/>
</dbReference>
<dbReference type="Pfam" id="PF00072">
    <property type="entry name" value="Response_reg"/>
    <property type="match status" value="1"/>
</dbReference>
<evidence type="ECO:0000256" key="2">
    <source>
        <dbReference type="ARBA" id="ARBA00022553"/>
    </source>
</evidence>
<evidence type="ECO:0000256" key="8">
    <source>
        <dbReference type="ARBA" id="ARBA00023316"/>
    </source>
</evidence>
<dbReference type="PANTHER" id="PTHR48111:SF73">
    <property type="entry name" value="ALKALINE PHOSPHATASE SYNTHESIS TRANSCRIPTIONAL REGULATORY PROTEIN PHOP"/>
    <property type="match status" value="1"/>
</dbReference>
<keyword evidence="4" id="KW-0805">Transcription regulation</keyword>
<evidence type="ECO:0000259" key="12">
    <source>
        <dbReference type="PROSITE" id="PS51755"/>
    </source>
</evidence>
<evidence type="ECO:0000256" key="7">
    <source>
        <dbReference type="ARBA" id="ARBA00023163"/>
    </source>
</evidence>
<dbReference type="InterPro" id="IPR011006">
    <property type="entry name" value="CheY-like_superfamily"/>
</dbReference>
<reference evidence="13" key="1">
    <citation type="submission" date="2020-12" db="EMBL/GenBank/DDBJ databases">
        <title>Vagococcus allomyrinae sp. nov. and Enterococcus lavae sp. nov., isolated from the larvae of Allomyrina dichotoma.</title>
        <authorList>
            <person name="Lee S.D."/>
        </authorList>
    </citation>
    <scope>NUCLEOTIDE SEQUENCE</scope>
    <source>
        <strain evidence="13">BWB3-3</strain>
    </source>
</reference>
<organism evidence="13 14">
    <name type="scientific">Vagococcus allomyrinae</name>
    <dbReference type="NCBI Taxonomy" id="2794353"/>
    <lineage>
        <taxon>Bacteria</taxon>
        <taxon>Bacillati</taxon>
        <taxon>Bacillota</taxon>
        <taxon>Bacilli</taxon>
        <taxon>Lactobacillales</taxon>
        <taxon>Enterococcaceae</taxon>
        <taxon>Vagococcus</taxon>
    </lineage>
</organism>